<name>A0A6M0CNT6_9FLAO</name>
<proteinExistence type="predicted"/>
<keyword evidence="1" id="KW-0732">Signal</keyword>
<evidence type="ECO:0000313" key="2">
    <source>
        <dbReference type="EMBL" id="NER18613.1"/>
    </source>
</evidence>
<reference evidence="2 3" key="1">
    <citation type="submission" date="2020-01" db="EMBL/GenBank/DDBJ databases">
        <title>Spongiivirga citrea KCTC 32990T.</title>
        <authorList>
            <person name="Wang G."/>
        </authorList>
    </citation>
    <scope>NUCLEOTIDE SEQUENCE [LARGE SCALE GENOMIC DNA]</scope>
    <source>
        <strain evidence="2 3">KCTC 32990</strain>
    </source>
</reference>
<keyword evidence="3" id="KW-1185">Reference proteome</keyword>
<dbReference type="EMBL" id="JAABOQ010000006">
    <property type="protein sequence ID" value="NER18613.1"/>
    <property type="molecule type" value="Genomic_DNA"/>
</dbReference>
<sequence length="360" mass="39494">MKIFYSLTRKIICCVAVCMIMQAKAQLDPNLILTLVQVTTTEMNGIASPGIGSLVFNTTENSVFEYNGTTWLEMTTNDGAWKTDGNAGTDDTTDFIGTTDPEDFVLSANGAERLRLSQGNQTVRVNQATQFNNHPFIIRANGDDVMAFQDNTGTTEWHWNLLGNGLNFAESGVADFRIFMEQGGQVGINTSTPDAQLDIESTDVPLRIQPSATTPTGTLGGQMFIDTDGLLYTYDTTRTKWLSMDRNMVGWGRNSGSASNEYLRQFNGSQSNNNGWRMIRDATITAITVQSNNIDTFDIQIRSNDNTAPILTFTVTAAEGDHDNTINIDVSEGDFIQCFLPTVAGGVSNPQVLIEVAWRK</sequence>
<comment type="caution">
    <text evidence="2">The sequence shown here is derived from an EMBL/GenBank/DDBJ whole genome shotgun (WGS) entry which is preliminary data.</text>
</comment>
<evidence type="ECO:0000313" key="3">
    <source>
        <dbReference type="Proteomes" id="UP000474296"/>
    </source>
</evidence>
<organism evidence="2 3">
    <name type="scientific">Spongiivirga citrea</name>
    <dbReference type="NCBI Taxonomy" id="1481457"/>
    <lineage>
        <taxon>Bacteria</taxon>
        <taxon>Pseudomonadati</taxon>
        <taxon>Bacteroidota</taxon>
        <taxon>Flavobacteriia</taxon>
        <taxon>Flavobacteriales</taxon>
        <taxon>Flavobacteriaceae</taxon>
        <taxon>Spongiivirga</taxon>
    </lineage>
</organism>
<feature type="signal peptide" evidence="1">
    <location>
        <begin position="1"/>
        <end position="25"/>
    </location>
</feature>
<feature type="chain" id="PRO_5026679633" evidence="1">
    <location>
        <begin position="26"/>
        <end position="360"/>
    </location>
</feature>
<dbReference type="AlphaFoldDB" id="A0A6M0CNT6"/>
<dbReference type="RefSeq" id="WP_164033292.1">
    <property type="nucleotide sequence ID" value="NZ_JAABOQ010000006.1"/>
</dbReference>
<protein>
    <submittedName>
        <fullName evidence="2">Uncharacterized protein</fullName>
    </submittedName>
</protein>
<accession>A0A6M0CNT6</accession>
<dbReference type="Proteomes" id="UP000474296">
    <property type="component" value="Unassembled WGS sequence"/>
</dbReference>
<evidence type="ECO:0000256" key="1">
    <source>
        <dbReference type="SAM" id="SignalP"/>
    </source>
</evidence>
<gene>
    <name evidence="2" type="ORF">GWK10_15440</name>
</gene>